<dbReference type="InterPro" id="IPR001478">
    <property type="entry name" value="PDZ"/>
</dbReference>
<evidence type="ECO:0000313" key="5">
    <source>
        <dbReference type="EMBL" id="KAK1945413.1"/>
    </source>
</evidence>
<reference evidence="5" key="1">
    <citation type="submission" date="2023-08" db="EMBL/GenBank/DDBJ databases">
        <title>Reference Genome Resource for the Citrus Pathogen Phytophthora citrophthora.</title>
        <authorList>
            <person name="Moller H."/>
            <person name="Coetzee B."/>
            <person name="Rose L.J."/>
            <person name="Van Niekerk J.M."/>
        </authorList>
    </citation>
    <scope>NUCLEOTIDE SEQUENCE</scope>
    <source>
        <strain evidence="5">STE-U-9442</strain>
    </source>
</reference>
<gene>
    <name evidence="5" type="ORF">P3T76_002461</name>
</gene>
<feature type="region of interest" description="Disordered" evidence="1">
    <location>
        <begin position="481"/>
        <end position="504"/>
    </location>
</feature>
<keyword evidence="6" id="KW-1185">Reference proteome</keyword>
<dbReference type="PANTHER" id="PTHR12296">
    <property type="entry name" value="DENN DOMAIN-CONTAINING PROTEIN 4"/>
    <property type="match status" value="1"/>
</dbReference>
<dbReference type="SMART" id="SM00799">
    <property type="entry name" value="DENN"/>
    <property type="match status" value="1"/>
</dbReference>
<organism evidence="5 6">
    <name type="scientific">Phytophthora citrophthora</name>
    <dbReference type="NCBI Taxonomy" id="4793"/>
    <lineage>
        <taxon>Eukaryota</taxon>
        <taxon>Sar</taxon>
        <taxon>Stramenopiles</taxon>
        <taxon>Oomycota</taxon>
        <taxon>Peronosporomycetes</taxon>
        <taxon>Peronosporales</taxon>
        <taxon>Peronosporaceae</taxon>
        <taxon>Phytophthora</taxon>
    </lineage>
</organism>
<dbReference type="Gene3D" id="3.40.50.11500">
    <property type="match status" value="1"/>
</dbReference>
<feature type="domain" description="UDENN" evidence="4">
    <location>
        <begin position="89"/>
        <end position="743"/>
    </location>
</feature>
<dbReference type="GO" id="GO:0031410">
    <property type="term" value="C:cytoplasmic vesicle"/>
    <property type="evidence" value="ECO:0007669"/>
    <property type="project" value="TreeGrafter"/>
</dbReference>
<dbReference type="AlphaFoldDB" id="A0AAD9LPY8"/>
<feature type="domain" description="PDZ" evidence="3">
    <location>
        <begin position="507"/>
        <end position="607"/>
    </location>
</feature>
<keyword evidence="2" id="KW-0472">Membrane</keyword>
<dbReference type="Gene3D" id="2.30.42.10">
    <property type="match status" value="1"/>
</dbReference>
<evidence type="ECO:0000313" key="6">
    <source>
        <dbReference type="Proteomes" id="UP001259832"/>
    </source>
</evidence>
<evidence type="ECO:0000259" key="4">
    <source>
        <dbReference type="PROSITE" id="PS50211"/>
    </source>
</evidence>
<evidence type="ECO:0000256" key="1">
    <source>
        <dbReference type="SAM" id="MobiDB-lite"/>
    </source>
</evidence>
<dbReference type="SMART" id="SM00800">
    <property type="entry name" value="uDENN"/>
    <property type="match status" value="1"/>
</dbReference>
<dbReference type="Proteomes" id="UP001259832">
    <property type="component" value="Unassembled WGS sequence"/>
</dbReference>
<feature type="transmembrane region" description="Helical" evidence="2">
    <location>
        <begin position="12"/>
        <end position="32"/>
    </location>
</feature>
<feature type="region of interest" description="Disordered" evidence="1">
    <location>
        <begin position="797"/>
        <end position="862"/>
    </location>
</feature>
<name>A0AAD9LPY8_9STRA</name>
<dbReference type="SUPFAM" id="SSF50156">
    <property type="entry name" value="PDZ domain-like"/>
    <property type="match status" value="1"/>
</dbReference>
<feature type="compositionally biased region" description="Low complexity" evidence="1">
    <location>
        <begin position="830"/>
        <end position="840"/>
    </location>
</feature>
<comment type="caution">
    <text evidence="5">The sequence shown here is derived from an EMBL/GenBank/DDBJ whole genome shotgun (WGS) entry which is preliminary data.</text>
</comment>
<accession>A0AAD9LPY8</accession>
<dbReference type="GO" id="GO:0032483">
    <property type="term" value="P:regulation of Rab protein signal transduction"/>
    <property type="evidence" value="ECO:0007669"/>
    <property type="project" value="TreeGrafter"/>
</dbReference>
<dbReference type="EMBL" id="JASMQC010000004">
    <property type="protein sequence ID" value="KAK1945413.1"/>
    <property type="molecule type" value="Genomic_DNA"/>
</dbReference>
<dbReference type="InterPro" id="IPR043153">
    <property type="entry name" value="DENN_C"/>
</dbReference>
<evidence type="ECO:0000259" key="3">
    <source>
        <dbReference type="PROSITE" id="PS50106"/>
    </source>
</evidence>
<feature type="compositionally biased region" description="Basic and acidic residues" evidence="1">
    <location>
        <begin position="61"/>
        <end position="71"/>
    </location>
</feature>
<feature type="region of interest" description="Disordered" evidence="1">
    <location>
        <begin position="40"/>
        <end position="71"/>
    </location>
</feature>
<keyword evidence="2" id="KW-0812">Transmembrane</keyword>
<feature type="compositionally biased region" description="Basic and acidic residues" evidence="1">
    <location>
        <begin position="40"/>
        <end position="53"/>
    </location>
</feature>
<proteinExistence type="predicted"/>
<feature type="compositionally biased region" description="Polar residues" evidence="1">
    <location>
        <begin position="486"/>
        <end position="497"/>
    </location>
</feature>
<dbReference type="InterPro" id="IPR005113">
    <property type="entry name" value="uDENN_dom"/>
</dbReference>
<dbReference type="Pfam" id="PF02141">
    <property type="entry name" value="DENN"/>
    <property type="match status" value="1"/>
</dbReference>
<protein>
    <submittedName>
        <fullName evidence="5">Suppression of tumorigenicity 5 protein</fullName>
    </submittedName>
</protein>
<sequence length="862" mass="96369">MGKGSSSSSSSSFFFPTGIVTFSFSFAALSLLGTADDSHRNDGGWVRKSDSRLRNGGKLGSGERLRETQERPRKLWEGAPLTFMVRLVDYFVEVAAEPTGQQQSEDFERKIVTRIPSRDHPDFALPDGVPYFCIPESKAFFNPSVYERKPTFFSFILTGGDGNHAYGFAIHFFEKYTTAASDWRPRVLCLISHHPFFSLFKEIVRYSTVDTVIGWRFCANGSLTYQLDVSKSTEGSLVQTKVAYASEDCSWFLSPRHAALTLPVEEKQNFSSNRGLTTSAWRKDDDNENTACYRFVEQLIQNTSQPLPGRVFDIQMHGRHFFSYHLQRGKAAHLDDYCFQMLFQCLSLTKIIYIVNCLLLEQRVLVHSNHQGLLTPICEALCALLFPFSWKHVFIPFLPVKLIEYLQAPVPYFIGLHTSSLATRVGAEMFASCVVVHLDKDKVVSPIYSRVDDYPVDFVLSRLPSVEVTALLESLEDIVPRPIGDTRSSGRPTTPESPHQEPKTVNEVELTFDEGPLGITFESTHLRLLAASKFNPEQQLGGSAVVKALPRLRNGLAGPAERSGLISAGSFLIGINGQSTLDLTFEETIDFVRRANRPIRLRFLNATLPYENACHFAERLQALSLVSALQTMHENQLLPWVDTLRGVFAAMFSSIFADYRRYIDVHHQDSGTMGTLGPQHALPTPEEYGRLRRRSSALALFVQFDYSSFCNAVPANRRFLREFTQTQCFADFLNESVIGTTTSRSRGACNPLELFQECIHLIHESSDGRAAVRLLFERDSSVVESKVLELSVTSTEGDVEGDSCKTDPIEIRSSFDRTSTSSTGEAGHNESPVSSSPSSSSEEHVSRKKQSVLDGPEQSPES</sequence>
<feature type="compositionally biased region" description="Basic and acidic residues" evidence="1">
    <location>
        <begin position="802"/>
        <end position="815"/>
    </location>
</feature>
<dbReference type="PANTHER" id="PTHR12296:SF21">
    <property type="entry name" value="DENN DOMAIN-CONTAINING PROTEIN 3"/>
    <property type="match status" value="1"/>
</dbReference>
<evidence type="ECO:0000256" key="2">
    <source>
        <dbReference type="SAM" id="Phobius"/>
    </source>
</evidence>
<dbReference type="Pfam" id="PF03456">
    <property type="entry name" value="uDENN"/>
    <property type="match status" value="1"/>
</dbReference>
<dbReference type="PROSITE" id="PS50106">
    <property type="entry name" value="PDZ"/>
    <property type="match status" value="1"/>
</dbReference>
<dbReference type="InterPro" id="IPR037516">
    <property type="entry name" value="Tripartite_DENN"/>
</dbReference>
<dbReference type="InterPro" id="IPR036034">
    <property type="entry name" value="PDZ_sf"/>
</dbReference>
<keyword evidence="2" id="KW-1133">Transmembrane helix</keyword>
<dbReference type="InterPro" id="IPR001194">
    <property type="entry name" value="cDENN_dom"/>
</dbReference>
<dbReference type="PROSITE" id="PS50211">
    <property type="entry name" value="DENN"/>
    <property type="match status" value="1"/>
</dbReference>
<dbReference type="InterPro" id="IPR051696">
    <property type="entry name" value="DENN_Domain_GEFs"/>
</dbReference>
<dbReference type="Gene3D" id="3.30.450.200">
    <property type="match status" value="1"/>
</dbReference>